<dbReference type="Gene3D" id="3.30.9.10">
    <property type="entry name" value="D-Amino Acid Oxidase, subunit A, domain 2"/>
    <property type="match status" value="1"/>
</dbReference>
<dbReference type="GO" id="GO:0071949">
    <property type="term" value="F:FAD binding"/>
    <property type="evidence" value="ECO:0007669"/>
    <property type="project" value="InterPro"/>
</dbReference>
<gene>
    <name evidence="5" type="ORF">SAMN05192543_106397</name>
</gene>
<protein>
    <submittedName>
        <fullName evidence="5">2-polyprenyl-6-methoxyphenol hydroxylase</fullName>
    </submittedName>
</protein>
<dbReference type="InterPro" id="IPR036188">
    <property type="entry name" value="FAD/NAD-bd_sf"/>
</dbReference>
<evidence type="ECO:0000259" key="4">
    <source>
        <dbReference type="Pfam" id="PF01494"/>
    </source>
</evidence>
<reference evidence="5 6" key="1">
    <citation type="submission" date="2016-10" db="EMBL/GenBank/DDBJ databases">
        <authorList>
            <person name="de Groot N.N."/>
        </authorList>
    </citation>
    <scope>NUCLEOTIDE SEQUENCE [LARGE SCALE GENOMIC DNA]</scope>
    <source>
        <strain evidence="5 6">LMG 23650</strain>
    </source>
</reference>
<keyword evidence="6" id="KW-1185">Reference proteome</keyword>
<accession>A0A1I3QJT7</accession>
<dbReference type="STRING" id="420953.SAMN05192543_106397"/>
<dbReference type="GO" id="GO:0016709">
    <property type="term" value="F:oxidoreductase activity, acting on paired donors, with incorporation or reduction of molecular oxygen, NAD(P)H as one donor, and incorporation of one atom of oxygen"/>
    <property type="evidence" value="ECO:0007669"/>
    <property type="project" value="UniProtKB-ARBA"/>
</dbReference>
<evidence type="ECO:0000256" key="1">
    <source>
        <dbReference type="ARBA" id="ARBA00001974"/>
    </source>
</evidence>
<proteinExistence type="predicted"/>
<dbReference type="InterPro" id="IPR050641">
    <property type="entry name" value="RIFMO-like"/>
</dbReference>
<keyword evidence="2" id="KW-0285">Flavoprotein</keyword>
<feature type="domain" description="FAD-binding" evidence="4">
    <location>
        <begin position="16"/>
        <end position="369"/>
    </location>
</feature>
<sequence length="562" mass="62014">MPGRQEIENGGRLLQAQVVIVGAGPVGLTLAIDLGRRGIACVLVEQKAQPEFLPKMERCNARTMEIFRRLGIADRIRAAGMPEDIPMDVQIIRSMVEPPVLHLPYPSVAQARALAYESEDGSLPLEPYQLISQYTLEPLLLEVAEQLPTVTVMRSTTFLEFTERDGGVLVTVNDANDVRRTLEASYLVGCDGGASRVRKQLGIRLEGEGDIARLRQGLFYCEQLYERLPIGNGPRRGRHYLVAGGPPTFMIMQDSTRHWTVHSAVASDAEMRRVFERIVGVPLRYEMLYCAEWRQNLLLAERYGKGRVLLAGDAVHLVIPTGGLGMNTGVGDATDLAWKLAATLQGWGGPELLASYETERRQIGERVVGASRYASLGYRAWLAEVRPEIGDDTPAGVDARAHLAEVANVEQRKSNEMIGAELGYRYVDSPIIENVPGGPQHDLRAYRPTTWPGARLPHMWLADRSALHDRLRPDRFALIDVKGGHDASSLCAAFEALGAPLDVLVVPNPILRAVYERDLILVRPDLHVAWRGDRLPQGVADLARRVTGHNNMNRAACSTSSN</sequence>
<comment type="cofactor">
    <cofactor evidence="1">
        <name>FAD</name>
        <dbReference type="ChEBI" id="CHEBI:57692"/>
    </cofactor>
</comment>
<dbReference type="Proteomes" id="UP000199548">
    <property type="component" value="Unassembled WGS sequence"/>
</dbReference>
<dbReference type="Gene3D" id="3.50.50.60">
    <property type="entry name" value="FAD/NAD(P)-binding domain"/>
    <property type="match status" value="1"/>
</dbReference>
<dbReference type="NCBIfam" id="NF004780">
    <property type="entry name" value="PRK06126.1"/>
    <property type="match status" value="1"/>
</dbReference>
<keyword evidence="3" id="KW-0274">FAD</keyword>
<evidence type="ECO:0000256" key="2">
    <source>
        <dbReference type="ARBA" id="ARBA00022630"/>
    </source>
</evidence>
<organism evidence="5 6">
    <name type="scientific">Paraburkholderia megapolitana</name>
    <dbReference type="NCBI Taxonomy" id="420953"/>
    <lineage>
        <taxon>Bacteria</taxon>
        <taxon>Pseudomonadati</taxon>
        <taxon>Pseudomonadota</taxon>
        <taxon>Betaproteobacteria</taxon>
        <taxon>Burkholderiales</taxon>
        <taxon>Burkholderiaceae</taxon>
        <taxon>Paraburkholderia</taxon>
    </lineage>
</organism>
<dbReference type="PANTHER" id="PTHR43004">
    <property type="entry name" value="TRK SYSTEM POTASSIUM UPTAKE PROTEIN"/>
    <property type="match status" value="1"/>
</dbReference>
<dbReference type="Gene3D" id="3.40.30.120">
    <property type="match status" value="1"/>
</dbReference>
<evidence type="ECO:0000313" key="6">
    <source>
        <dbReference type="Proteomes" id="UP000199548"/>
    </source>
</evidence>
<evidence type="ECO:0000256" key="3">
    <source>
        <dbReference type="ARBA" id="ARBA00022827"/>
    </source>
</evidence>
<dbReference type="AlphaFoldDB" id="A0A1I3QJT7"/>
<dbReference type="Pfam" id="PF01494">
    <property type="entry name" value="FAD_binding_3"/>
    <property type="match status" value="1"/>
</dbReference>
<dbReference type="PRINTS" id="PR00420">
    <property type="entry name" value="RNGMNOXGNASE"/>
</dbReference>
<dbReference type="Pfam" id="PF21274">
    <property type="entry name" value="Rng_hyd_C"/>
    <property type="match status" value="1"/>
</dbReference>
<evidence type="ECO:0000313" key="5">
    <source>
        <dbReference type="EMBL" id="SFJ33809.1"/>
    </source>
</evidence>
<name>A0A1I3QJT7_9BURK</name>
<dbReference type="SUPFAM" id="SSF51905">
    <property type="entry name" value="FAD/NAD(P)-binding domain"/>
    <property type="match status" value="1"/>
</dbReference>
<dbReference type="PANTHER" id="PTHR43004:SF19">
    <property type="entry name" value="BINDING MONOOXYGENASE, PUTATIVE (JCVI)-RELATED"/>
    <property type="match status" value="1"/>
</dbReference>
<dbReference type="EMBL" id="FOQU01000006">
    <property type="protein sequence ID" value="SFJ33809.1"/>
    <property type="molecule type" value="Genomic_DNA"/>
</dbReference>
<dbReference type="InterPro" id="IPR002938">
    <property type="entry name" value="FAD-bd"/>
</dbReference>